<organism evidence="2">
    <name type="scientific">Mycobacterium sp. (strain MCS)</name>
    <dbReference type="NCBI Taxonomy" id="164756"/>
    <lineage>
        <taxon>Bacteria</taxon>
        <taxon>Bacillati</taxon>
        <taxon>Actinomycetota</taxon>
        <taxon>Actinomycetes</taxon>
        <taxon>Mycobacteriales</taxon>
        <taxon>Mycobacteriaceae</taxon>
        <taxon>Mycobacterium</taxon>
    </lineage>
</organism>
<reference evidence="2" key="1">
    <citation type="submission" date="2006-06" db="EMBL/GenBank/DDBJ databases">
        <title>Complete sequence of chromosome of Mycobacterium sp. MCS.</title>
        <authorList>
            <consortium name="US DOE Joint Genome Institute"/>
            <person name="Copeland A."/>
            <person name="Lucas S."/>
            <person name="Lapidus A."/>
            <person name="Barry K."/>
            <person name="Detter J.C."/>
            <person name="Glavina del Rio T."/>
            <person name="Hammon N."/>
            <person name="Israni S."/>
            <person name="Dalin E."/>
            <person name="Tice H."/>
            <person name="Pitluck S."/>
            <person name="Martinez M."/>
            <person name="Schmutz J."/>
            <person name="Larimer F."/>
            <person name="Land M."/>
            <person name="Hauser L."/>
            <person name="Kyrpides N."/>
            <person name="Kim E."/>
            <person name="Miller C.D."/>
            <person name="Hughes J.E."/>
            <person name="Anderson A.J."/>
            <person name="Sims R.C."/>
            <person name="Richardson P."/>
        </authorList>
    </citation>
    <scope>NUCLEOTIDE SEQUENCE [LARGE SCALE GENOMIC DNA]</scope>
    <source>
        <strain evidence="2">MCS</strain>
    </source>
</reference>
<dbReference type="KEGG" id="mmc:Mmcs_1600"/>
<dbReference type="AlphaFoldDB" id="A0A5Q5BHG1"/>
<dbReference type="Pfam" id="PF03929">
    <property type="entry name" value="PepSY_TM"/>
    <property type="match status" value="1"/>
</dbReference>
<keyword evidence="1" id="KW-0472">Membrane</keyword>
<proteinExistence type="predicted"/>
<feature type="transmembrane region" description="Helical" evidence="1">
    <location>
        <begin position="436"/>
        <end position="454"/>
    </location>
</feature>
<feature type="transmembrane region" description="Helical" evidence="1">
    <location>
        <begin position="371"/>
        <end position="389"/>
    </location>
</feature>
<sequence precursor="true">MTTTPEGRLDPPARTTHDPSAVAALLRRLHFYAGVLVGPFLLIAAVSGGLYAIAPSLEQFIYRDYLHVDTAGDRAPVAEQIRAAQAVRPDLTVTAVRPAGEPGATTRVLFDDSTLGESERLAVFVDPVTAQPLGELAVYGSSGALPLRTWIDQLHRSLHLGEPGRVYSELAASWLWVITLAGVCLWVTRARRGSRLFTVDPTARGRARTLNWHGAVGGWIACGLLFLSATGLTWSHYAGDNIAALRAALSWTTPTVSTAVDASGHADHGGHVVSTGAAPRVDEVDRVLRSAQAVGVGGHVEVSIPADTDTAFTVTQTRQPWVMSNNAVAVDGSTGRVTDTSWFADWPPAAKLAAWGIQLHMGLLFGLVNQLALAALAAALVTVIVRGYLMWWRRRPTRGAGPVGGPPERGVLRGIPPAATAVTLGLAAAVGWFVPMLGLSLVGFLVVDAVIGFARRRSGAEVTR</sequence>
<gene>
    <name evidence="2" type="ordered locus">Mmcs_1600</name>
</gene>
<accession>A0A5Q5BHG1</accession>
<feature type="transmembrane region" description="Helical" evidence="1">
    <location>
        <begin position="209"/>
        <end position="229"/>
    </location>
</feature>
<feature type="transmembrane region" description="Helical" evidence="1">
    <location>
        <begin position="170"/>
        <end position="188"/>
    </location>
</feature>
<feature type="transmembrane region" description="Helical" evidence="1">
    <location>
        <begin position="410"/>
        <end position="430"/>
    </location>
</feature>
<dbReference type="EMBL" id="CP000384">
    <property type="protein sequence ID" value="ABG07711.1"/>
    <property type="molecule type" value="Genomic_DNA"/>
</dbReference>
<evidence type="ECO:0000256" key="1">
    <source>
        <dbReference type="SAM" id="Phobius"/>
    </source>
</evidence>
<dbReference type="PANTHER" id="PTHR34219:SF1">
    <property type="entry name" value="PEPSY DOMAIN-CONTAINING PROTEIN"/>
    <property type="match status" value="1"/>
</dbReference>
<dbReference type="InterPro" id="IPR005625">
    <property type="entry name" value="PepSY-ass_TM"/>
</dbReference>
<feature type="transmembrane region" description="Helical" evidence="1">
    <location>
        <begin position="31"/>
        <end position="54"/>
    </location>
</feature>
<dbReference type="PANTHER" id="PTHR34219">
    <property type="entry name" value="IRON-REGULATED INNER MEMBRANE PROTEIN-RELATED"/>
    <property type="match status" value="1"/>
</dbReference>
<protein>
    <submittedName>
        <fullName evidence="2">PepSY-associated TM helix</fullName>
    </submittedName>
</protein>
<keyword evidence="1" id="KW-1133">Transmembrane helix</keyword>
<name>A0A5Q5BHG1_MYCSS</name>
<keyword evidence="1" id="KW-0812">Transmembrane</keyword>
<evidence type="ECO:0000313" key="2">
    <source>
        <dbReference type="EMBL" id="ABG07711.1"/>
    </source>
</evidence>